<gene>
    <name evidence="1" type="ORF">EP51_23090</name>
</gene>
<dbReference type="Gene3D" id="3.30.530.20">
    <property type="match status" value="1"/>
</dbReference>
<reference evidence="1 2" key="1">
    <citation type="submission" date="2014-07" db="EMBL/GenBank/DDBJ databases">
        <title>Genome Sequence of Rhodococcus opacus Strain R7, a Biodegrader of Mono- and Polycyclic Aromatic Hydrocarbons.</title>
        <authorList>
            <person name="Di Gennaro P."/>
            <person name="Zampolli J."/>
            <person name="Presti I."/>
            <person name="Cappelletti M."/>
            <person name="D'Ursi P."/>
            <person name="Orro A."/>
            <person name="Mezzelani A."/>
            <person name="Milanesi L."/>
        </authorList>
    </citation>
    <scope>NUCLEOTIDE SEQUENCE [LARGE SCALE GENOMIC DNA]</scope>
    <source>
        <strain evidence="1 2">R7</strain>
    </source>
</reference>
<evidence type="ECO:0008006" key="3">
    <source>
        <dbReference type="Google" id="ProtNLM"/>
    </source>
</evidence>
<sequence>MSIQLCLSDHRSSGRSMIGLRSTTVIVVPPAMALEYLGDPETVLDAIALPSRARVVASDPGRRLVVEADHGVHGSVWTFDALSPDETELTVDFRYHSPCRPAGQLLGGVAAPVVWQALRRAQVTLKDRIETLYHEPADPAGLDRRRA</sequence>
<dbReference type="InterPro" id="IPR023393">
    <property type="entry name" value="START-like_dom_sf"/>
</dbReference>
<evidence type="ECO:0000313" key="1">
    <source>
        <dbReference type="EMBL" id="AII07383.1"/>
    </source>
</evidence>
<dbReference type="RefSeq" id="WP_128640493.1">
    <property type="nucleotide sequence ID" value="NZ_CP008947.1"/>
</dbReference>
<dbReference type="SUPFAM" id="SSF55961">
    <property type="entry name" value="Bet v1-like"/>
    <property type="match status" value="1"/>
</dbReference>
<name>A0A076EQA8_RHOOP</name>
<organism evidence="1 2">
    <name type="scientific">Rhodococcus opacus</name>
    <name type="common">Nocardia opaca</name>
    <dbReference type="NCBI Taxonomy" id="37919"/>
    <lineage>
        <taxon>Bacteria</taxon>
        <taxon>Bacillati</taxon>
        <taxon>Actinomycetota</taxon>
        <taxon>Actinomycetes</taxon>
        <taxon>Mycobacteriales</taxon>
        <taxon>Nocardiaceae</taxon>
        <taxon>Rhodococcus</taxon>
    </lineage>
</organism>
<accession>A0A076EQA8</accession>
<dbReference type="Proteomes" id="UP000028488">
    <property type="component" value="Chromosome"/>
</dbReference>
<dbReference type="EMBL" id="CP008947">
    <property type="protein sequence ID" value="AII07383.1"/>
    <property type="molecule type" value="Genomic_DNA"/>
</dbReference>
<dbReference type="eggNOG" id="COG5637">
    <property type="taxonomic scope" value="Bacteria"/>
</dbReference>
<dbReference type="AlphaFoldDB" id="A0A076EQA8"/>
<proteinExistence type="predicted"/>
<protein>
    <recommendedName>
        <fullName evidence="3">Polyketide cyclase/dehydrase/lipid transport protein</fullName>
    </recommendedName>
</protein>
<evidence type="ECO:0000313" key="2">
    <source>
        <dbReference type="Proteomes" id="UP000028488"/>
    </source>
</evidence>